<reference evidence="1 2" key="1">
    <citation type="submission" date="2015-04" db="EMBL/GenBank/DDBJ databases">
        <title>The complete genome sequence of the rumen methanogen Methanobrevibacter millerae SM9.</title>
        <authorList>
            <person name="Leahy S.C."/>
            <person name="Kelly W.J."/>
            <person name="Pacheco D.M."/>
            <person name="Li D."/>
            <person name="Altermann E."/>
            <person name="Attwood G.T."/>
        </authorList>
    </citation>
    <scope>NUCLEOTIDE SEQUENCE [LARGE SCALE GENOMIC DNA]</scope>
    <source>
        <strain evidence="1 2">SM9</strain>
    </source>
</reference>
<dbReference type="KEGG" id="mmil:sm9_1189"/>
<protein>
    <submittedName>
        <fullName evidence="1">Uncharacterized protein</fullName>
    </submittedName>
</protein>
<dbReference type="Proteomes" id="UP000067738">
    <property type="component" value="Chromosome"/>
</dbReference>
<keyword evidence="2" id="KW-1185">Reference proteome</keyword>
<gene>
    <name evidence="1" type="ORF">sm9_1189</name>
</gene>
<sequence>MSNFDFLRDFDTTLWKLGNRIEKQVNISPSGVKADATTFLEYILKQYLNSVNIQYNSRKNFSDQIDAVYRLDGIAYGFKEKIKNAYNMRSHIHDNFEDIEKNEYVVAMQLHERLFYIAKKFYRDSDSYDQYKGVPEYKPLKLDFSDDEIELLEIPDFNEIVEFKYDYCVVCGEPNHSNYSIFCEDCNRQIDNANNFISIRNSFGKDSKFTKEDLIEYGIHEGYVLPLINSLVKNNLLKVKGRFYEFNNLNIESYMSRIDKYIRIGELITKFREDKLSPTEIKETIEYRQGSYKQEPFYQFFKIINEEIINKFETDLLTTENIWDSIEYTTIQQKDLKRWYLIQLNNYKKNDINESFVIFNRLLITDYLSLKREGIKDSNIERQLNISKEMLEFFPKFYPEFESELSQIKKNLILKLLNEGKSKSQVIEEAGITKKEYDDLVKYSKFKENEFAEEYEKIVNDRKEQLLIHLTTNDLINSCLLTKITVDDFYQWLDDAKIDSDFYIKSNKILMDKYLNERKTGKTKSLVCESIALDESIVDKWLKRKNKLFDEFKDKNLKIIVDLVLDGFKNNQTKKEISQNVEVSVNEINRFLLLGERGSKIYSELYDYYENEVIPKHLQRFLVEIKNKPFAKALNHVDLTKDELIHYYQTNDDFHDKYLSFKMERYVEGILDGRTHEKSLKKSNLSSEEYLQLKQKIDEILLHERMEIVKKEILNDSKSDAASKRAGVTFDDVYDWYHKGKSDDEFKEFSEFFYDHYIEPNVLWVNKLLGENHPMDKILKIFDINFIEKDLEIWQKEGLINAEDVIVDLNDDADEDKKISIIDSHNSKIYSHESSENTWGSDDKNSDLYNTVKGNIDEDDEIKRKDIFFNQKKVSKSFSILKKDEKDVEKLKKEILGNNN</sequence>
<dbReference type="EMBL" id="CP011266">
    <property type="protein sequence ID" value="ALT68972.1"/>
    <property type="molecule type" value="Genomic_DNA"/>
</dbReference>
<dbReference type="OrthoDB" id="78478at2157"/>
<proteinExistence type="predicted"/>
<evidence type="ECO:0000313" key="1">
    <source>
        <dbReference type="EMBL" id="ALT68972.1"/>
    </source>
</evidence>
<dbReference type="AlphaFoldDB" id="A0A0U3CKC5"/>
<dbReference type="PATRIC" id="fig|230361.4.peg.1229"/>
<evidence type="ECO:0000313" key="2">
    <source>
        <dbReference type="Proteomes" id="UP000067738"/>
    </source>
</evidence>
<organism evidence="1 2">
    <name type="scientific">Methanobrevibacter millerae</name>
    <dbReference type="NCBI Taxonomy" id="230361"/>
    <lineage>
        <taxon>Archaea</taxon>
        <taxon>Methanobacteriati</taxon>
        <taxon>Methanobacteriota</taxon>
        <taxon>Methanomada group</taxon>
        <taxon>Methanobacteria</taxon>
        <taxon>Methanobacteriales</taxon>
        <taxon>Methanobacteriaceae</taxon>
        <taxon>Methanobrevibacter</taxon>
    </lineage>
</organism>
<name>A0A0U3CKC5_9EURY</name>
<accession>A0A0U3CKC5</accession>
<dbReference type="RefSeq" id="WP_058739246.1">
    <property type="nucleotide sequence ID" value="NZ_CP011266.1"/>
</dbReference>
<dbReference type="GeneID" id="26736149"/>